<dbReference type="Proteomes" id="UP001374599">
    <property type="component" value="Unassembled WGS sequence"/>
</dbReference>
<name>A0ACB5UJ56_9FIRM</name>
<dbReference type="EMBL" id="BTPU01000032">
    <property type="protein sequence ID" value="GMQ62967.1"/>
    <property type="molecule type" value="Genomic_DNA"/>
</dbReference>
<organism evidence="1 2">
    <name type="scientific">Vallitalea maricola</name>
    <dbReference type="NCBI Taxonomy" id="3074433"/>
    <lineage>
        <taxon>Bacteria</taxon>
        <taxon>Bacillati</taxon>
        <taxon>Bacillota</taxon>
        <taxon>Clostridia</taxon>
        <taxon>Lachnospirales</taxon>
        <taxon>Vallitaleaceae</taxon>
        <taxon>Vallitalea</taxon>
    </lineage>
</organism>
<gene>
    <name evidence="1" type="ORF">AN2V17_21990</name>
</gene>
<evidence type="ECO:0000313" key="2">
    <source>
        <dbReference type="Proteomes" id="UP001374599"/>
    </source>
</evidence>
<reference evidence="1" key="1">
    <citation type="submission" date="2023-09" db="EMBL/GenBank/DDBJ databases">
        <title>Vallitalea sediminicola and Vallitalea maricola sp. nov., anaerobic bacteria isolated from marine sediment.</title>
        <authorList>
            <person name="Hirano S."/>
            <person name="Maeda A."/>
            <person name="Terahara T."/>
            <person name="Mori K."/>
            <person name="Hamada M."/>
            <person name="Matsumoto R."/>
            <person name="Kobayashi T."/>
        </authorList>
    </citation>
    <scope>NUCLEOTIDE SEQUENCE</scope>
    <source>
        <strain evidence="1">AN17-2</strain>
    </source>
</reference>
<protein>
    <submittedName>
        <fullName evidence="1">Uncharacterized protein</fullName>
    </submittedName>
</protein>
<accession>A0ACB5UJ56</accession>
<sequence length="2389" mass="274294">MPDKLNKDAIEDIISLTGMQEGLLVNHIRKPSSKQYFDQITIHINGYIDQNIMKKAWEHVCQTNEVLRSIFRWNGLKQPVQIILKEKEVNFHVIDIDELHINQKIVIRTMEEDKARLSLEKNPYYITLCRFHQENVLILSAHRILFDGWSNAIIIKELFENYKNILDEKQIIKNKKTAYKEFIRWYHSQDMKEWEHFWEDYLLDYDTKTVLPFRKYTYPLSEYSSYKVKITQPMMVALKRMSEDNNITFATLIFTIWGIILQQYNNVDDVVFGTTVAGRPPSIVNVDKIVGLFINTIPIRIRGQKNQKIIDLLKEIEKNSRKRNDYQHCPISTIKKCTQLGQQENLFDSIVVIENYPIDNMSDNDILSITDYKSYETTNFDLTLQVTIEDEASLVFHYDRGLFDQDDINRLAAYFLHAIHEIIDKPYITLKEICLLDKREEDKIIKEFNNNKKAYPNISSIPSLIEEAAMNNPTRQAVQFKQKILTYCDINNKANQLARLLIDQGMQDNDKVILMMPRSIEAIIGILAILKVGAICIPLDISHPDYRMNYIINDSQAKFILKDKNIHKSLDTSGLTMVTYKTDDIDNYTYNNLNRHIMSTQLAFIMYTSGSTGNPKGSMLTHKGVICHAMIKKSEFNISEKDCVANNFSLNVIASLWQIFTPLFSGGKVVVHTEDIETDPYKQFEAVAKDGVTVLELIPSILNTYLFQIEENKDKIELPNLRYIGLTSEETKASLVNKFYSKYSIPLINCYGQTECSDDVMHYHIPIDTDTKRVLIGYPSINTTIYIVSSNNQIQPIGFVGEICVSSDGVSKGYWNRYDLTQDKFVVNPFKDNKVMYRTGDLGRWLPDGSVEYLGRLDHQVKIRGNRIELREIENIMANLEDIQQVSVIVKTDNKGEKYLSAFFTSSLKLTVKDIRKFLLEKMPSYMIPVEYMQLDSFPITPNGKIDKKQLLKMGNDLDIGNVFVAPRDELEEKIAEIWRTLLQKDRIGMDDNFFDLGGHSLLLVKLKTMLEKRLNQEIPILDIFNYPTIHHLAEYIRQKHIPEKKVKQSSTDDENRCLDKIAIIGIAMRVPGAEDKDVFWENLMNKTESIQFYEDEWKKNAKDDGKHILAGGILEGIDLFDAKFFHYSPKEAELMDPQHRIFLEHCWMAVEDAGYNVDNYNGTIGVFAGTGYSTYLYNNIMRNHAVVDNLGELQTMICNDKDYIASKVAYKMNLTGPSINIQSACSSSLVAIHYAKESILNNECNMALAGGVYIKVPQKSGYLYTEGGHMSPDGHCYPFDSRAKGTVFSNGVGVVLLKRLSEAIADHDHIYGVIKGSAVNNDGALRMGFTSPSEKGQLNVIRKAIDNAGISTDSIEYIETHGTGTPLGDPIEFKALTKGYANQKKDKSYCALGSVKSNIGHLDVAAGVIGMIKLILGLQHKIIPPMANFVSPNPLLDIDNSPFYVNNSPLEWKLKDHPRRGAISSFGIGGTNVHMILEEAPNPNIINKTTNKQLILLSAETEKAIEDSRQALLHTLEKNPAMDMESLAYTLQVGRKRFKYGFMFTAKSIRETIDQLQQEKNLVIKPKNQPTIAYVFSDSFNDWTAIRNLYEEYKYFHEIIDKINGMLNQHIHINIPSYINSKLSKREVDNIMHEQVVICIIQIALVQLWDYWGVNCDGAIGYGIGRYAASYCMNKYTIEDIINLLSSDVNEVIDYQKNNESVGDNKQDIHSYDIQIDMGSQDEDNILCVLGKLWLSGVNINWNNYHQERGRRISLPPYSFQRKSYWIHPDSLSNKNNIIKNEKEQWLYIPVWKQSILPISSLSLIKKTWLIFSENDSLDKKLEDYLTIKGHHVISVRQGSSYCKLNSREYIINNQVLDDYIQLIKDIKESHICIHKILHLWSLDACKVSLLEDDNIEIQLDKSIFSIMLCVKALEKQLIMNHIDMWVISNYLSKIESNDEYNPIKAVIPSACRVISQEYQNIICKSIDIGNYSILKDDNRLIHRILCEAISFTKEGEIAYRNYNRWVRTYEQSNAEWNKNDNIIHEQGVYMIIGGLGKIGLALAYYLGMKYQARLVLVHHNDIPPKSQWENILPEHECYNKIDQLNQLSKQGVEYVLMQGDCSDLSQMEKVFNQSEDKFAHIDGIIHAAGVTGRESFKPISNITKEECLEQFRPKLKGSMVIQQCIQNRSIDFCIFFSSISSFMGGLNFFGYSIANGFLDHLTMSSDNEKLMCINWGAWDINSSTDDSSRTNKLNKEKALEAFIRATGYVGYHKQLIIPDEHFEEQMERWLTYTKYEDEPSFLDEKTSQLSSHSINSNETEKAIIKLMKEFLGVEVTKEDDFFALGGHSLMATKFVSRIRHIFKVDYSLYNFLDHSTVDTIVKDLVELSGGREQTEAIARLYNEADNR</sequence>
<comment type="caution">
    <text evidence="1">The sequence shown here is derived from an EMBL/GenBank/DDBJ whole genome shotgun (WGS) entry which is preliminary data.</text>
</comment>
<keyword evidence="2" id="KW-1185">Reference proteome</keyword>
<proteinExistence type="predicted"/>
<evidence type="ECO:0000313" key="1">
    <source>
        <dbReference type="EMBL" id="GMQ62967.1"/>
    </source>
</evidence>